<protein>
    <recommendedName>
        <fullName evidence="2">F-box domain-containing protein</fullName>
    </recommendedName>
</protein>
<name>A0AAP0KR16_9MAGN</name>
<dbReference type="InterPro" id="IPR001810">
    <property type="entry name" value="F-box_dom"/>
</dbReference>
<reference evidence="3 4" key="1">
    <citation type="submission" date="2024-01" db="EMBL/GenBank/DDBJ databases">
        <title>Genome assemblies of Stephania.</title>
        <authorList>
            <person name="Yang L."/>
        </authorList>
    </citation>
    <scope>NUCLEOTIDE SEQUENCE [LARGE SCALE GENOMIC DNA]</scope>
    <source>
        <strain evidence="3">QJT</strain>
        <tissue evidence="3">Leaf</tissue>
    </source>
</reference>
<dbReference type="InterPro" id="IPR036047">
    <property type="entry name" value="F-box-like_dom_sf"/>
</dbReference>
<dbReference type="Proteomes" id="UP001417504">
    <property type="component" value="Unassembled WGS sequence"/>
</dbReference>
<dbReference type="InterPro" id="IPR032675">
    <property type="entry name" value="LRR_dom_sf"/>
</dbReference>
<comment type="caution">
    <text evidence="3">The sequence shown here is derived from an EMBL/GenBank/DDBJ whole genome shotgun (WGS) entry which is preliminary data.</text>
</comment>
<dbReference type="InterPro" id="IPR050232">
    <property type="entry name" value="FBL13/AtMIF1-like"/>
</dbReference>
<dbReference type="PROSITE" id="PS50181">
    <property type="entry name" value="FBOX"/>
    <property type="match status" value="1"/>
</dbReference>
<dbReference type="Pfam" id="PF00646">
    <property type="entry name" value="F-box"/>
    <property type="match status" value="1"/>
</dbReference>
<accession>A0AAP0KR16</accession>
<proteinExistence type="predicted"/>
<dbReference type="Pfam" id="PF08387">
    <property type="entry name" value="FBD"/>
    <property type="match status" value="1"/>
</dbReference>
<feature type="signal peptide" evidence="1">
    <location>
        <begin position="1"/>
        <end position="23"/>
    </location>
</feature>
<dbReference type="SMART" id="SM00256">
    <property type="entry name" value="FBOX"/>
    <property type="match status" value="1"/>
</dbReference>
<evidence type="ECO:0000313" key="3">
    <source>
        <dbReference type="EMBL" id="KAK9155775.1"/>
    </source>
</evidence>
<dbReference type="Gene3D" id="1.20.1280.50">
    <property type="match status" value="1"/>
</dbReference>
<evidence type="ECO:0000259" key="2">
    <source>
        <dbReference type="PROSITE" id="PS50181"/>
    </source>
</evidence>
<dbReference type="SUPFAM" id="SSF81383">
    <property type="entry name" value="F-box domain"/>
    <property type="match status" value="1"/>
</dbReference>
<keyword evidence="1" id="KW-0732">Signal</keyword>
<dbReference type="PANTHER" id="PTHR31900">
    <property type="entry name" value="F-BOX/RNI SUPERFAMILY PROTEIN-RELATED"/>
    <property type="match status" value="1"/>
</dbReference>
<organism evidence="3 4">
    <name type="scientific">Stephania japonica</name>
    <dbReference type="NCBI Taxonomy" id="461633"/>
    <lineage>
        <taxon>Eukaryota</taxon>
        <taxon>Viridiplantae</taxon>
        <taxon>Streptophyta</taxon>
        <taxon>Embryophyta</taxon>
        <taxon>Tracheophyta</taxon>
        <taxon>Spermatophyta</taxon>
        <taxon>Magnoliopsida</taxon>
        <taxon>Ranunculales</taxon>
        <taxon>Menispermaceae</taxon>
        <taxon>Menispermoideae</taxon>
        <taxon>Cissampelideae</taxon>
        <taxon>Stephania</taxon>
    </lineage>
</organism>
<feature type="chain" id="PRO_5042962364" description="F-box domain-containing protein" evidence="1">
    <location>
        <begin position="24"/>
        <end position="485"/>
    </location>
</feature>
<keyword evidence="4" id="KW-1185">Reference proteome</keyword>
<dbReference type="PANTHER" id="PTHR31900:SF32">
    <property type="entry name" value="F-BOX_RNI_FBD-LIKE DOMAIN PROTEIN"/>
    <property type="match status" value="1"/>
</dbReference>
<evidence type="ECO:0000256" key="1">
    <source>
        <dbReference type="SAM" id="SignalP"/>
    </source>
</evidence>
<dbReference type="SUPFAM" id="SSF52047">
    <property type="entry name" value="RNI-like"/>
    <property type="match status" value="1"/>
</dbReference>
<sequence length="485" mass="56284">MEFCDLPEHIFLLILSFLPLVDAIRLCSCCKEWRNHWTHCNIIELDRSKFEYEVREAHFPNGIRTYIAAYVHKLLPLLVKPELDCIKLRLSYEEDASKDKSFFENLLGFAAAKMVKEIHIDLSDARMLHLFRRFLRPTVESFSSVYSLSYSIYNVTSLRVLSLRCCGLSNFNFELKFMQLTSLSFDGMFVTNQIILNLGSNCPNLENLSIVDCYLGRDHFQFHAAWSKLKRLTIKGARPYLAWLELFVPRIQYLEIQTFMYSVRLGNLQTLVEAVLDLENQMKYGYQAINIMEFIFLGFKWAKRLTLNHRLLEVLLCDDHIMLHETHPDNLDYFSHIVSCKFTLLLENLEHLILRTPLEGLALGGAFLILRSASNLKSVSVDTEYGIVAVNAQEVTIEGFIGDNDQMDFIEYLLRNSVTLKKVFISFPKSFPLPTEEIETLIKWTMKELEKIECYVLSISVVLVFQTDVQVCFPVNAFMNINSVF</sequence>
<dbReference type="InterPro" id="IPR006566">
    <property type="entry name" value="FBD"/>
</dbReference>
<dbReference type="Gene3D" id="3.80.10.10">
    <property type="entry name" value="Ribonuclease Inhibitor"/>
    <property type="match status" value="1"/>
</dbReference>
<evidence type="ECO:0000313" key="4">
    <source>
        <dbReference type="Proteomes" id="UP001417504"/>
    </source>
</evidence>
<dbReference type="EMBL" id="JBBNAE010000001">
    <property type="protein sequence ID" value="KAK9155775.1"/>
    <property type="molecule type" value="Genomic_DNA"/>
</dbReference>
<feature type="domain" description="F-box" evidence="2">
    <location>
        <begin position="1"/>
        <end position="53"/>
    </location>
</feature>
<dbReference type="AlphaFoldDB" id="A0AAP0KR16"/>
<gene>
    <name evidence="3" type="ORF">Sjap_003255</name>
</gene>